<feature type="region of interest" description="Disordered" evidence="1">
    <location>
        <begin position="253"/>
        <end position="284"/>
    </location>
</feature>
<evidence type="ECO:0000256" key="1">
    <source>
        <dbReference type="SAM" id="MobiDB-lite"/>
    </source>
</evidence>
<dbReference type="OrthoDB" id="9803893at2"/>
<dbReference type="EMBL" id="CP007035">
    <property type="protein sequence ID" value="AHF16473.1"/>
    <property type="molecule type" value="Genomic_DNA"/>
</dbReference>
<dbReference type="AlphaFoldDB" id="W0F3T4"/>
<dbReference type="Pfam" id="PF02498">
    <property type="entry name" value="Bro-N"/>
    <property type="match status" value="1"/>
</dbReference>
<dbReference type="NCBIfam" id="NF008573">
    <property type="entry name" value="PRK11525.1"/>
    <property type="match status" value="1"/>
</dbReference>
<dbReference type="RefSeq" id="WP_008587638.1">
    <property type="nucleotide sequence ID" value="NZ_CP007035.1"/>
</dbReference>
<accession>W0F3T4</accession>
<name>W0F3T4_9BACT</name>
<evidence type="ECO:0000313" key="4">
    <source>
        <dbReference type="Proteomes" id="UP000003586"/>
    </source>
</evidence>
<gene>
    <name evidence="3" type="ORF">NIASO_17460</name>
</gene>
<reference evidence="3 4" key="1">
    <citation type="submission" date="2013-12" db="EMBL/GenBank/DDBJ databases">
        <authorList>
            <consortium name="DOE Joint Genome Institute"/>
            <person name="Eisen J."/>
            <person name="Huntemann M."/>
            <person name="Han J."/>
            <person name="Chen A."/>
            <person name="Kyrpides N."/>
            <person name="Mavromatis K."/>
            <person name="Markowitz V."/>
            <person name="Palaniappan K."/>
            <person name="Ivanova N."/>
            <person name="Schaumberg A."/>
            <person name="Pati A."/>
            <person name="Liolios K."/>
            <person name="Nordberg H.P."/>
            <person name="Cantor M.N."/>
            <person name="Hua S.X."/>
            <person name="Woyke T."/>
        </authorList>
    </citation>
    <scope>NUCLEOTIDE SEQUENCE [LARGE SCALE GENOMIC DNA]</scope>
    <source>
        <strain evidence="4">DSM 19437</strain>
    </source>
</reference>
<evidence type="ECO:0000259" key="2">
    <source>
        <dbReference type="Pfam" id="PF02498"/>
    </source>
</evidence>
<dbReference type="KEGG" id="nso:NIASO_17460"/>
<evidence type="ECO:0000313" key="3">
    <source>
        <dbReference type="EMBL" id="AHF16473.1"/>
    </source>
</evidence>
<proteinExistence type="predicted"/>
<dbReference type="Proteomes" id="UP000003586">
    <property type="component" value="Chromosome"/>
</dbReference>
<dbReference type="HOGENOM" id="CLU_065349_0_0_10"/>
<keyword evidence="4" id="KW-1185">Reference proteome</keyword>
<dbReference type="InterPro" id="IPR003497">
    <property type="entry name" value="BRO_N_domain"/>
</dbReference>
<dbReference type="eggNOG" id="COG3645">
    <property type="taxonomic scope" value="Bacteria"/>
</dbReference>
<organism evidence="3 4">
    <name type="scientific">Niabella soli DSM 19437</name>
    <dbReference type="NCBI Taxonomy" id="929713"/>
    <lineage>
        <taxon>Bacteria</taxon>
        <taxon>Pseudomonadati</taxon>
        <taxon>Bacteroidota</taxon>
        <taxon>Chitinophagia</taxon>
        <taxon>Chitinophagales</taxon>
        <taxon>Chitinophagaceae</taxon>
        <taxon>Niabella</taxon>
    </lineage>
</organism>
<sequence length="284" mass="31990">MKKDITQQALSVFEQIKHTDENGNEFWMARQLAKALDYTDFRNFSGVIEKAWEACKNSGHNPLEHIVETNEVLIAGQGAKQTYSSYKLSRYACYLIVQNADPSKEVVALGQSYFAVQTRLQEITQMEAYNRLSSEDEKRLFLRNEMAKHNIHLAAAAKNAGVITSLDYAIFQNHGYMGLYGGLDAKGIHKRKGLAKSQQILDHMGSIELAANLFRATQTEEKLRKENIQGKPKANQTHLEVGKKVRQTIRELGGTMPENLPTAASIKKLETAAKPKQLKPKREK</sequence>
<protein>
    <submittedName>
        <fullName evidence="3">DNA damage-indicible protein DnaD</fullName>
    </submittedName>
</protein>
<feature type="domain" description="Bro-N" evidence="2">
    <location>
        <begin position="15"/>
        <end position="106"/>
    </location>
</feature>